<feature type="region of interest" description="Disordered" evidence="1">
    <location>
        <begin position="75"/>
        <end position="96"/>
    </location>
</feature>
<gene>
    <name evidence="2" type="ORF">SDC9_191718</name>
</gene>
<reference evidence="2" key="1">
    <citation type="submission" date="2019-08" db="EMBL/GenBank/DDBJ databases">
        <authorList>
            <person name="Kucharzyk K."/>
            <person name="Murdoch R.W."/>
            <person name="Higgins S."/>
            <person name="Loffler F."/>
        </authorList>
    </citation>
    <scope>NUCLEOTIDE SEQUENCE</scope>
</reference>
<dbReference type="InterPro" id="IPR051394">
    <property type="entry name" value="Glutamate_Synthase"/>
</dbReference>
<sequence>MLPHDEFVSRVDPGIWHRGQSDDQQLRNMVEAHSRWTGSKRARDLLDNWAAARAKFVKVFPTEYQRALGEIFERKQKEKQAAKAPAAPQKEAVAAK</sequence>
<dbReference type="SUPFAM" id="SSF69336">
    <property type="entry name" value="Alpha subunit of glutamate synthase, C-terminal domain"/>
    <property type="match status" value="1"/>
</dbReference>
<dbReference type="AlphaFoldDB" id="A0A645HYQ5"/>
<evidence type="ECO:0000256" key="1">
    <source>
        <dbReference type="SAM" id="MobiDB-lite"/>
    </source>
</evidence>
<dbReference type="GO" id="GO:0016491">
    <property type="term" value="F:oxidoreductase activity"/>
    <property type="evidence" value="ECO:0007669"/>
    <property type="project" value="InterPro"/>
</dbReference>
<dbReference type="PANTHER" id="PTHR43100">
    <property type="entry name" value="GLUTAMATE SYNTHASE [NADPH] SMALL CHAIN"/>
    <property type="match status" value="1"/>
</dbReference>
<protein>
    <recommendedName>
        <fullName evidence="3">Glutamate synthase [NADPH] large chain</fullName>
    </recommendedName>
</protein>
<comment type="caution">
    <text evidence="2">The sequence shown here is derived from an EMBL/GenBank/DDBJ whole genome shotgun (WGS) entry which is preliminary data.</text>
</comment>
<accession>A0A645HYQ5</accession>
<evidence type="ECO:0000313" key="2">
    <source>
        <dbReference type="EMBL" id="MPN44157.1"/>
    </source>
</evidence>
<name>A0A645HYQ5_9ZZZZ</name>
<feature type="region of interest" description="Disordered" evidence="1">
    <location>
        <begin position="1"/>
        <end position="20"/>
    </location>
</feature>
<dbReference type="Gene3D" id="2.160.20.60">
    <property type="entry name" value="Glutamate synthase, alpha subunit, C-terminal domain"/>
    <property type="match status" value="1"/>
</dbReference>
<evidence type="ECO:0008006" key="3">
    <source>
        <dbReference type="Google" id="ProtNLM"/>
    </source>
</evidence>
<proteinExistence type="predicted"/>
<dbReference type="InterPro" id="IPR036485">
    <property type="entry name" value="Glu_synth_asu_C_sf"/>
</dbReference>
<dbReference type="EMBL" id="VSSQ01103063">
    <property type="protein sequence ID" value="MPN44157.1"/>
    <property type="molecule type" value="Genomic_DNA"/>
</dbReference>
<feature type="compositionally biased region" description="Low complexity" evidence="1">
    <location>
        <begin position="82"/>
        <end position="96"/>
    </location>
</feature>
<organism evidence="2">
    <name type="scientific">bioreactor metagenome</name>
    <dbReference type="NCBI Taxonomy" id="1076179"/>
    <lineage>
        <taxon>unclassified sequences</taxon>
        <taxon>metagenomes</taxon>
        <taxon>ecological metagenomes</taxon>
    </lineage>
</organism>